<dbReference type="Proteomes" id="UP000194432">
    <property type="component" value="Chromosome 1"/>
</dbReference>
<comment type="similarity">
    <text evidence="1">Belongs to the transglycosylase Slt family.</text>
</comment>
<keyword evidence="3" id="KW-1185">Reference proteome</keyword>
<dbReference type="KEGG" id="acin:CBP34_12965"/>
<dbReference type="CDD" id="cd00254">
    <property type="entry name" value="LT-like"/>
    <property type="match status" value="1"/>
</dbReference>
<dbReference type="KEGG" id="acis:CBP35_05850"/>
<dbReference type="InterPro" id="IPR023346">
    <property type="entry name" value="Lysozyme-like_dom_sf"/>
</dbReference>
<gene>
    <name evidence="2" type="ORF">CBP34_12965</name>
</gene>
<reference evidence="2 3" key="1">
    <citation type="submission" date="2017-05" db="EMBL/GenBank/DDBJ databases">
        <title>Polyphasic characterization of four soil-derived phenanthrene-degrading Acidovorax strains and proposal of Acidovorax phenanthrenivorans sp. nov.</title>
        <authorList>
            <person name="Singleton D.R."/>
            <person name="Lee J."/>
            <person name="Dickey A.N."/>
            <person name="Stroud A."/>
            <person name="Scholl E.H."/>
            <person name="Wright F.A."/>
            <person name="Aitken M.D."/>
        </authorList>
    </citation>
    <scope>NUCLEOTIDE SEQUENCE [LARGE SCALE GENOMIC DNA]</scope>
    <source>
        <strain evidence="2">NA3</strain>
    </source>
</reference>
<sequence length="277" mass="29512">MTASGKIVSGVRTFVADVTEGFLEITHNSFALIGLAVAFVVLTLTARPDLRHAGEEQLRDWLQSRQVALLDMPVELDASERATATNPKDLPKEQAAVAYWLSKKYRVAPEPLSALVAEAYETGARTKIDPTLILAIMAIESSFNPFAQSAVGAQGLMQVMTRVHTEKYENFGGHFAAFDPVTNLRVGVKVLQECIARAGSVEGGLRYYVGAANLPDDGGYAAKVLAEHFRLRQVAGGRSAPMNPPATLSTQAPARAVPVTAPATAPDEAAGDKIALL</sequence>
<proteinExistence type="inferred from homology"/>
<accession>A0A240U4Q6</accession>
<dbReference type="SUPFAM" id="SSF53955">
    <property type="entry name" value="Lysozyme-like"/>
    <property type="match status" value="1"/>
</dbReference>
<name>A0A240U4Q6_9BURK</name>
<protein>
    <submittedName>
        <fullName evidence="2">Lytic transglycosylase</fullName>
    </submittedName>
</protein>
<dbReference type="OrthoDB" id="9815002at2"/>
<dbReference type="EMBL" id="CP021361">
    <property type="protein sequence ID" value="ART52383.1"/>
    <property type="molecule type" value="Genomic_DNA"/>
</dbReference>
<dbReference type="InterPro" id="IPR008258">
    <property type="entry name" value="Transglycosylase_SLT_dom_1"/>
</dbReference>
<dbReference type="PANTHER" id="PTHR37423">
    <property type="entry name" value="SOLUBLE LYTIC MUREIN TRANSGLYCOSYLASE-RELATED"/>
    <property type="match status" value="1"/>
</dbReference>
<dbReference type="Pfam" id="PF01464">
    <property type="entry name" value="SLT"/>
    <property type="match status" value="1"/>
</dbReference>
<organism evidence="2 3">
    <name type="scientific">Acidovorax carolinensis</name>
    <dbReference type="NCBI Taxonomy" id="553814"/>
    <lineage>
        <taxon>Bacteria</taxon>
        <taxon>Pseudomonadati</taxon>
        <taxon>Pseudomonadota</taxon>
        <taxon>Betaproteobacteria</taxon>
        <taxon>Burkholderiales</taxon>
        <taxon>Comamonadaceae</taxon>
        <taxon>Acidovorax</taxon>
    </lineage>
</organism>
<dbReference type="Gene3D" id="1.10.530.10">
    <property type="match status" value="1"/>
</dbReference>
<evidence type="ECO:0000313" key="3">
    <source>
        <dbReference type="Proteomes" id="UP000194432"/>
    </source>
</evidence>
<evidence type="ECO:0000313" key="2">
    <source>
        <dbReference type="EMBL" id="ART52383.1"/>
    </source>
</evidence>
<accession>A0A240UEZ7</accession>
<evidence type="ECO:0000256" key="1">
    <source>
        <dbReference type="ARBA" id="ARBA00007734"/>
    </source>
</evidence>
<dbReference type="AlphaFoldDB" id="A0A240U4Q6"/>
<dbReference type="PANTHER" id="PTHR37423:SF2">
    <property type="entry name" value="MEMBRANE-BOUND LYTIC MUREIN TRANSGLYCOSYLASE C"/>
    <property type="match status" value="1"/>
</dbReference>
<dbReference type="KEGG" id="acip:CBP36_13075"/>
<dbReference type="RefSeq" id="WP_086927730.1">
    <property type="nucleotide sequence ID" value="NZ_CP021361.1"/>
</dbReference>